<accession>A0ABP7P0R2</accession>
<proteinExistence type="predicted"/>
<keyword evidence="3" id="KW-1185">Reference proteome</keyword>
<organism evidence="2 3">
    <name type="scientific">Allohahella marinimesophila</name>
    <dbReference type="NCBI Taxonomy" id="1054972"/>
    <lineage>
        <taxon>Bacteria</taxon>
        <taxon>Pseudomonadati</taxon>
        <taxon>Pseudomonadota</taxon>
        <taxon>Gammaproteobacteria</taxon>
        <taxon>Oceanospirillales</taxon>
        <taxon>Hahellaceae</taxon>
        <taxon>Allohahella</taxon>
    </lineage>
</organism>
<protein>
    <recommendedName>
        <fullName evidence="1">Glycosyltransferase 2-like domain-containing protein</fullName>
    </recommendedName>
</protein>
<dbReference type="PANTHER" id="PTHR48090:SF7">
    <property type="entry name" value="RFBJ PROTEIN"/>
    <property type="match status" value="1"/>
</dbReference>
<dbReference type="CDD" id="cd04179">
    <property type="entry name" value="DPM_DPG-synthase_like"/>
    <property type="match status" value="1"/>
</dbReference>
<reference evidence="3" key="1">
    <citation type="journal article" date="2019" name="Int. J. Syst. Evol. Microbiol.">
        <title>The Global Catalogue of Microorganisms (GCM) 10K type strain sequencing project: providing services to taxonomists for standard genome sequencing and annotation.</title>
        <authorList>
            <consortium name="The Broad Institute Genomics Platform"/>
            <consortium name="The Broad Institute Genome Sequencing Center for Infectious Disease"/>
            <person name="Wu L."/>
            <person name="Ma J."/>
        </authorList>
    </citation>
    <scope>NUCLEOTIDE SEQUENCE [LARGE SCALE GENOMIC DNA]</scope>
    <source>
        <strain evidence="3">JCM 17555</strain>
    </source>
</reference>
<feature type="domain" description="Glycosyltransferase 2-like" evidence="1">
    <location>
        <begin position="5"/>
        <end position="113"/>
    </location>
</feature>
<evidence type="ECO:0000313" key="3">
    <source>
        <dbReference type="Proteomes" id="UP001501337"/>
    </source>
</evidence>
<name>A0ABP7P0R2_9GAMM</name>
<evidence type="ECO:0000313" key="2">
    <source>
        <dbReference type="EMBL" id="GAA3957789.1"/>
    </source>
</evidence>
<dbReference type="InterPro" id="IPR001173">
    <property type="entry name" value="Glyco_trans_2-like"/>
</dbReference>
<dbReference type="EMBL" id="BAABBO010000007">
    <property type="protein sequence ID" value="GAA3957789.1"/>
    <property type="molecule type" value="Genomic_DNA"/>
</dbReference>
<sequence length="237" mass="27292">MKKLSIVVPCYNESRNIPLILERFEKVVADDSVEVLLVNNGSTDGSAEVMNELLPNYPFARVVSVEVNQGYGYGILQGLAAANGESLAWTHADMQTDPFDVIKAWKIMQSEPDTSKTYVKGVRRGRAFFDEFFTIGMSGFESILLRARLWDINAQPNVFHRTFYETWQDPPSDFSLDLFVYYEAVRRGLTIRRFEVFFPGRIHGESSWNTGLRSKWKFIRRTIDFSLAMRKNLNHRG</sequence>
<gene>
    <name evidence="2" type="ORF">GCM10022278_15370</name>
</gene>
<dbReference type="SUPFAM" id="SSF53448">
    <property type="entry name" value="Nucleotide-diphospho-sugar transferases"/>
    <property type="match status" value="1"/>
</dbReference>
<comment type="caution">
    <text evidence="2">The sequence shown here is derived from an EMBL/GenBank/DDBJ whole genome shotgun (WGS) entry which is preliminary data.</text>
</comment>
<evidence type="ECO:0000259" key="1">
    <source>
        <dbReference type="Pfam" id="PF00535"/>
    </source>
</evidence>
<dbReference type="Proteomes" id="UP001501337">
    <property type="component" value="Unassembled WGS sequence"/>
</dbReference>
<dbReference type="PANTHER" id="PTHR48090">
    <property type="entry name" value="UNDECAPRENYL-PHOSPHATE 4-DEOXY-4-FORMAMIDO-L-ARABINOSE TRANSFERASE-RELATED"/>
    <property type="match status" value="1"/>
</dbReference>
<dbReference type="InterPro" id="IPR050256">
    <property type="entry name" value="Glycosyltransferase_2"/>
</dbReference>
<dbReference type="Pfam" id="PF00535">
    <property type="entry name" value="Glycos_transf_2"/>
    <property type="match status" value="1"/>
</dbReference>
<dbReference type="InterPro" id="IPR029044">
    <property type="entry name" value="Nucleotide-diphossugar_trans"/>
</dbReference>
<dbReference type="Gene3D" id="3.90.550.10">
    <property type="entry name" value="Spore Coat Polysaccharide Biosynthesis Protein SpsA, Chain A"/>
    <property type="match status" value="1"/>
</dbReference>